<comment type="caution">
    <text evidence="2">The sequence shown here is derived from an EMBL/GenBank/DDBJ whole genome shotgun (WGS) entry which is preliminary data.</text>
</comment>
<sequence length="309" mass="34050">MSIVHMTAVSRADFSRTTLPPRARLAAKAVMKVFADHANESNMSWPHVDTIALEAGCGPSTVSAATAACVEANLLRKRKTATGNKYVINMALLKQLEVPRKNRRNPDFPEFDDRDLHESPPEPETPGQDPFSEEPKTPPDQRFSDHPKTVTGSSEDGSPNTREPFSGDPMQNHQLPTNEPTPNRHGAASEPEPALFAVQGGRSDAGASKPKARRATRIPEDFAPTPDLLVWASQHAPGVNHDLETQKFKLYWESKSGQGATKLDWAKTWKNWMLTAYGRGGPPGQLRNASGWGPYYRNPEDQSGYHQPL</sequence>
<reference evidence="2 3" key="1">
    <citation type="submission" date="2023-07" db="EMBL/GenBank/DDBJ databases">
        <title>Sequencing the genomes of 1000 actinobacteria strains.</title>
        <authorList>
            <person name="Klenk H.-P."/>
        </authorList>
    </citation>
    <scope>NUCLEOTIDE SEQUENCE [LARGE SCALE GENOMIC DNA]</scope>
    <source>
        <strain evidence="2 3">DSM 45805</strain>
    </source>
</reference>
<proteinExistence type="predicted"/>
<evidence type="ECO:0008006" key="4">
    <source>
        <dbReference type="Google" id="ProtNLM"/>
    </source>
</evidence>
<dbReference type="EMBL" id="JAUSUT010000001">
    <property type="protein sequence ID" value="MDQ0376612.1"/>
    <property type="molecule type" value="Genomic_DNA"/>
</dbReference>
<evidence type="ECO:0000313" key="2">
    <source>
        <dbReference type="EMBL" id="MDQ0376612.1"/>
    </source>
</evidence>
<feature type="region of interest" description="Disordered" evidence="1">
    <location>
        <begin position="277"/>
        <end position="309"/>
    </location>
</feature>
<accession>A0ABU0EP79</accession>
<organism evidence="2 3">
    <name type="scientific">Amycolatopsis thermophila</name>
    <dbReference type="NCBI Taxonomy" id="206084"/>
    <lineage>
        <taxon>Bacteria</taxon>
        <taxon>Bacillati</taxon>
        <taxon>Actinomycetota</taxon>
        <taxon>Actinomycetes</taxon>
        <taxon>Pseudonocardiales</taxon>
        <taxon>Pseudonocardiaceae</taxon>
        <taxon>Amycolatopsis</taxon>
    </lineage>
</organism>
<gene>
    <name evidence="2" type="ORF">FB470_000606</name>
</gene>
<feature type="compositionally biased region" description="Basic and acidic residues" evidence="1">
    <location>
        <begin position="133"/>
        <end position="148"/>
    </location>
</feature>
<dbReference type="Proteomes" id="UP001229651">
    <property type="component" value="Unassembled WGS sequence"/>
</dbReference>
<feature type="region of interest" description="Disordered" evidence="1">
    <location>
        <begin position="101"/>
        <end position="220"/>
    </location>
</feature>
<keyword evidence="3" id="KW-1185">Reference proteome</keyword>
<dbReference type="Pfam" id="PF13730">
    <property type="entry name" value="HTH_36"/>
    <property type="match status" value="1"/>
</dbReference>
<feature type="compositionally biased region" description="Polar residues" evidence="1">
    <location>
        <begin position="150"/>
        <end position="181"/>
    </location>
</feature>
<protein>
    <recommendedName>
        <fullName evidence="4">Helix-turn-helix domain-containing protein</fullName>
    </recommendedName>
</protein>
<name>A0ABU0EP79_9PSEU</name>
<dbReference type="RefSeq" id="WP_306988537.1">
    <property type="nucleotide sequence ID" value="NZ_JAUSUT010000001.1"/>
</dbReference>
<evidence type="ECO:0000256" key="1">
    <source>
        <dbReference type="SAM" id="MobiDB-lite"/>
    </source>
</evidence>
<evidence type="ECO:0000313" key="3">
    <source>
        <dbReference type="Proteomes" id="UP001229651"/>
    </source>
</evidence>